<proteinExistence type="predicted"/>
<evidence type="ECO:0000313" key="1">
    <source>
        <dbReference type="EMBL" id="QKF94513.1"/>
    </source>
</evidence>
<sequence length="73" mass="8632">MNFIIIAVIILAILTLLYFSGPHNESFVANMSIVDPYSIFLHDGITEKQHWWNVTHAKKLYYYHDYVPITFKE</sequence>
<dbReference type="EMBL" id="MT418680">
    <property type="protein sequence ID" value="QKF94513.1"/>
    <property type="molecule type" value="Genomic_DNA"/>
</dbReference>
<evidence type="ECO:0000313" key="2">
    <source>
        <dbReference type="Proteomes" id="UP001162001"/>
    </source>
</evidence>
<keyword evidence="2" id="KW-1185">Reference proteome</keyword>
<protein>
    <submittedName>
        <fullName evidence="1">Uncharacterized protein</fullName>
    </submittedName>
</protein>
<reference evidence="1 2" key="1">
    <citation type="submission" date="2020-04" db="EMBL/GenBank/DDBJ databases">
        <title>Advantages and limits of metagenomic assembly and binning of a giant virus.</title>
        <authorList>
            <person name="Schulz F."/>
            <person name="Andreani J."/>
            <person name="Francis R."/>
            <person name="Boudjemaa H."/>
            <person name="Bou Khalil J.Y."/>
            <person name="Lee J."/>
            <person name="La Scola B."/>
            <person name="Woyke T."/>
        </authorList>
    </citation>
    <scope>NUCLEOTIDE SEQUENCE [LARGE SCALE GENOMIC DNA]</scope>
    <source>
        <strain evidence="1 2">FV1/VV64</strain>
    </source>
</reference>
<gene>
    <name evidence="1" type="ORF">Fadolivirus_1_1055</name>
</gene>
<name>A0A7D3URC1_9VIRU</name>
<organism evidence="1 2">
    <name type="scientific">Fadolivirus FV1/VV64</name>
    <dbReference type="NCBI Taxonomy" id="3070911"/>
    <lineage>
        <taxon>Viruses</taxon>
        <taxon>Varidnaviria</taxon>
        <taxon>Bamfordvirae</taxon>
        <taxon>Nucleocytoviricota</taxon>
        <taxon>Megaviricetes</taxon>
        <taxon>Imitervirales</taxon>
        <taxon>Mimiviridae</taxon>
        <taxon>Klosneuvirinae</taxon>
        <taxon>Fadolivirus</taxon>
        <taxon>Fadolivirus algeromassiliense</taxon>
    </lineage>
</organism>
<dbReference type="Proteomes" id="UP001162001">
    <property type="component" value="Segment"/>
</dbReference>
<accession>A0A7D3URC1</accession>